<keyword evidence="1" id="KW-0472">Membrane</keyword>
<feature type="transmembrane region" description="Helical" evidence="1">
    <location>
        <begin position="6"/>
        <end position="24"/>
    </location>
</feature>
<feature type="transmembrane region" description="Helical" evidence="1">
    <location>
        <begin position="82"/>
        <end position="103"/>
    </location>
</feature>
<keyword evidence="1" id="KW-1133">Transmembrane helix</keyword>
<protein>
    <submittedName>
        <fullName evidence="2">DUF998 domain-containing protein</fullName>
    </submittedName>
</protein>
<name>A0A9E8HHU2_9ALTE</name>
<dbReference type="Proteomes" id="UP001164472">
    <property type="component" value="Chromosome"/>
</dbReference>
<evidence type="ECO:0000313" key="2">
    <source>
        <dbReference type="EMBL" id="UZW74462.1"/>
    </source>
</evidence>
<accession>A0A9E8HHU2</accession>
<feature type="transmembrane region" description="Helical" evidence="1">
    <location>
        <begin position="54"/>
        <end position="76"/>
    </location>
</feature>
<evidence type="ECO:0000256" key="1">
    <source>
        <dbReference type="SAM" id="Phobius"/>
    </source>
</evidence>
<reference evidence="2" key="1">
    <citation type="submission" date="2022-07" db="EMBL/GenBank/DDBJ databases">
        <title>Alkalimarinus sp. nov., isolated from gut of a Alitta virens.</title>
        <authorList>
            <person name="Yang A.I."/>
            <person name="Shin N.-R."/>
        </authorList>
    </citation>
    <scope>NUCLEOTIDE SEQUENCE</scope>
    <source>
        <strain evidence="2">FA028</strain>
    </source>
</reference>
<dbReference type="InterPro" id="IPR009339">
    <property type="entry name" value="DUF998"/>
</dbReference>
<proteinExistence type="predicted"/>
<feature type="transmembrane region" description="Helical" evidence="1">
    <location>
        <begin position="115"/>
        <end position="136"/>
    </location>
</feature>
<keyword evidence="1" id="KW-0812">Transmembrane</keyword>
<gene>
    <name evidence="2" type="ORF">NNL22_15770</name>
</gene>
<dbReference type="AlphaFoldDB" id="A0A9E8HHU2"/>
<organism evidence="2 3">
    <name type="scientific">Alkalimarinus sediminis</name>
    <dbReference type="NCBI Taxonomy" id="1632866"/>
    <lineage>
        <taxon>Bacteria</taxon>
        <taxon>Pseudomonadati</taxon>
        <taxon>Pseudomonadota</taxon>
        <taxon>Gammaproteobacteria</taxon>
        <taxon>Alteromonadales</taxon>
        <taxon>Alteromonadaceae</taxon>
        <taxon>Alkalimarinus</taxon>
    </lineage>
</organism>
<feature type="transmembrane region" description="Helical" evidence="1">
    <location>
        <begin position="181"/>
        <end position="201"/>
    </location>
</feature>
<evidence type="ECO:0000313" key="3">
    <source>
        <dbReference type="Proteomes" id="UP001164472"/>
    </source>
</evidence>
<dbReference type="KEGG" id="asem:NNL22_15770"/>
<sequence length="202" mass="21434">MLSLLGVLGVITSLFACVMPAYFARKTAGYSSRLNTLSELGATGSRYQKAVSRFYFLPLGVMTIVFVILAHSVVTLLPQSPFIWGLIGLVGVGYLVAAIFPCDQGAPIGGSVSNQIHNIAGLFEYLGAGVGLILLGREAVDHSAKPLMSLYLILSGSVILLSLVLLILPRLKAVRGVVQRAAETSFFAWMLTVSLLMIFGAG</sequence>
<dbReference type="RefSeq" id="WP_251812594.1">
    <property type="nucleotide sequence ID" value="NZ_CP101527.1"/>
</dbReference>
<keyword evidence="3" id="KW-1185">Reference proteome</keyword>
<dbReference type="EMBL" id="CP101527">
    <property type="protein sequence ID" value="UZW74462.1"/>
    <property type="molecule type" value="Genomic_DNA"/>
</dbReference>
<feature type="transmembrane region" description="Helical" evidence="1">
    <location>
        <begin position="148"/>
        <end position="169"/>
    </location>
</feature>
<dbReference type="Pfam" id="PF06197">
    <property type="entry name" value="DUF998"/>
    <property type="match status" value="1"/>
</dbReference>